<dbReference type="InterPro" id="IPR035906">
    <property type="entry name" value="MetI-like_sf"/>
</dbReference>
<keyword evidence="4 7" id="KW-0812">Transmembrane</keyword>
<evidence type="ECO:0000256" key="7">
    <source>
        <dbReference type="RuleBase" id="RU363032"/>
    </source>
</evidence>
<evidence type="ECO:0000256" key="1">
    <source>
        <dbReference type="ARBA" id="ARBA00004651"/>
    </source>
</evidence>
<gene>
    <name evidence="9" type="ORF">IFK94_11555</name>
</gene>
<sequence>MRRPSPSLLRQVVRRTGQAAATLLLVLATVFLLAHLAPGDPLSGASDAESFHRISPEREQAIRDLYHLDEPLHRQLLLWFGDLARGDLGRSFHDRTLVRDKILQRLPITFGLNLFALVFMIGLAVPLGALAAWRPGSALDRWAGASTYGLYAIPVFWAGLLLQILFAVRLGWLPLYGIAGPDAQELSWWLRMADRAAHLVLPVVCLGYGGLAYLSRFVRANLLEGAQAEVKRAARARGMSEWSVVVRHGFRQAAVPMLTLAGFILPALVGGSVIVEEIFAIPGLGRLFVNAVFQRDIPVIMALTLLSGTATLAGILLADLGYLVLDPRVRRG</sequence>
<dbReference type="SUPFAM" id="SSF161098">
    <property type="entry name" value="MetI-like"/>
    <property type="match status" value="1"/>
</dbReference>
<dbReference type="AlphaFoldDB" id="A0A8J6XXW7"/>
<organism evidence="9 10">
    <name type="scientific">Candidatus Polarisedimenticola svalbardensis</name>
    <dbReference type="NCBI Taxonomy" id="2886004"/>
    <lineage>
        <taxon>Bacteria</taxon>
        <taxon>Pseudomonadati</taxon>
        <taxon>Acidobacteriota</taxon>
        <taxon>Candidatus Polarisedimenticolia</taxon>
        <taxon>Candidatus Polarisedimenticolales</taxon>
        <taxon>Candidatus Polarisedimenticolaceae</taxon>
        <taxon>Candidatus Polarisedimenticola</taxon>
    </lineage>
</organism>
<dbReference type="PANTHER" id="PTHR43163:SF6">
    <property type="entry name" value="DIPEPTIDE TRANSPORT SYSTEM PERMEASE PROTEIN DPPB-RELATED"/>
    <property type="match status" value="1"/>
</dbReference>
<accession>A0A8J6XXW7</accession>
<keyword evidence="3" id="KW-1003">Cell membrane</keyword>
<comment type="similarity">
    <text evidence="7">Belongs to the binding-protein-dependent transport system permease family.</text>
</comment>
<protein>
    <submittedName>
        <fullName evidence="9">ABC transporter permease</fullName>
    </submittedName>
</protein>
<evidence type="ECO:0000256" key="5">
    <source>
        <dbReference type="ARBA" id="ARBA00022989"/>
    </source>
</evidence>
<keyword evidence="6 7" id="KW-0472">Membrane</keyword>
<proteinExistence type="inferred from homology"/>
<dbReference type="CDD" id="cd06261">
    <property type="entry name" value="TM_PBP2"/>
    <property type="match status" value="1"/>
</dbReference>
<feature type="domain" description="ABC transmembrane type-1" evidence="8">
    <location>
        <begin position="106"/>
        <end position="318"/>
    </location>
</feature>
<comment type="subcellular location">
    <subcellularLocation>
        <location evidence="1 7">Cell membrane</location>
        <topology evidence="1 7">Multi-pass membrane protein</topology>
    </subcellularLocation>
</comment>
<reference evidence="9 10" key="1">
    <citation type="submission" date="2020-08" db="EMBL/GenBank/DDBJ databases">
        <title>Acidobacteriota in marine sediments use diverse sulfur dissimilation pathways.</title>
        <authorList>
            <person name="Wasmund K."/>
        </authorList>
    </citation>
    <scope>NUCLEOTIDE SEQUENCE [LARGE SCALE GENOMIC DNA]</scope>
    <source>
        <strain evidence="9">MAG AM4</strain>
    </source>
</reference>
<dbReference type="Pfam" id="PF19300">
    <property type="entry name" value="BPD_transp_1_N"/>
    <property type="match status" value="1"/>
</dbReference>
<dbReference type="GO" id="GO:0055085">
    <property type="term" value="P:transmembrane transport"/>
    <property type="evidence" value="ECO:0007669"/>
    <property type="project" value="InterPro"/>
</dbReference>
<feature type="transmembrane region" description="Helical" evidence="7">
    <location>
        <begin position="145"/>
        <end position="166"/>
    </location>
</feature>
<dbReference type="Gene3D" id="1.10.3720.10">
    <property type="entry name" value="MetI-like"/>
    <property type="match status" value="1"/>
</dbReference>
<feature type="transmembrane region" description="Helical" evidence="7">
    <location>
        <begin position="299"/>
        <end position="325"/>
    </location>
</feature>
<dbReference type="Proteomes" id="UP000648239">
    <property type="component" value="Unassembled WGS sequence"/>
</dbReference>
<dbReference type="EMBL" id="JACXWD010000042">
    <property type="protein sequence ID" value="MBD3868751.1"/>
    <property type="molecule type" value="Genomic_DNA"/>
</dbReference>
<feature type="transmembrane region" description="Helical" evidence="7">
    <location>
        <begin position="196"/>
        <end position="214"/>
    </location>
</feature>
<evidence type="ECO:0000256" key="3">
    <source>
        <dbReference type="ARBA" id="ARBA00022475"/>
    </source>
</evidence>
<keyword evidence="2 7" id="KW-0813">Transport</keyword>
<dbReference type="InterPro" id="IPR000515">
    <property type="entry name" value="MetI-like"/>
</dbReference>
<dbReference type="InterPro" id="IPR045621">
    <property type="entry name" value="BPD_transp_1_N"/>
</dbReference>
<feature type="transmembrane region" description="Helical" evidence="7">
    <location>
        <begin position="110"/>
        <end position="133"/>
    </location>
</feature>
<dbReference type="PANTHER" id="PTHR43163">
    <property type="entry name" value="DIPEPTIDE TRANSPORT SYSTEM PERMEASE PROTEIN DPPB-RELATED"/>
    <property type="match status" value="1"/>
</dbReference>
<evidence type="ECO:0000259" key="8">
    <source>
        <dbReference type="PROSITE" id="PS50928"/>
    </source>
</evidence>
<evidence type="ECO:0000313" key="10">
    <source>
        <dbReference type="Proteomes" id="UP000648239"/>
    </source>
</evidence>
<evidence type="ECO:0000256" key="6">
    <source>
        <dbReference type="ARBA" id="ARBA00023136"/>
    </source>
</evidence>
<dbReference type="GO" id="GO:0005886">
    <property type="term" value="C:plasma membrane"/>
    <property type="evidence" value="ECO:0007669"/>
    <property type="project" value="UniProtKB-SubCell"/>
</dbReference>
<evidence type="ECO:0000256" key="4">
    <source>
        <dbReference type="ARBA" id="ARBA00022692"/>
    </source>
</evidence>
<evidence type="ECO:0000256" key="2">
    <source>
        <dbReference type="ARBA" id="ARBA00022448"/>
    </source>
</evidence>
<evidence type="ECO:0000313" key="9">
    <source>
        <dbReference type="EMBL" id="MBD3868751.1"/>
    </source>
</evidence>
<feature type="transmembrane region" description="Helical" evidence="7">
    <location>
        <begin position="257"/>
        <end position="279"/>
    </location>
</feature>
<comment type="caution">
    <text evidence="9">The sequence shown here is derived from an EMBL/GenBank/DDBJ whole genome shotgun (WGS) entry which is preliminary data.</text>
</comment>
<dbReference type="PROSITE" id="PS50928">
    <property type="entry name" value="ABC_TM1"/>
    <property type="match status" value="1"/>
</dbReference>
<name>A0A8J6XXW7_9BACT</name>
<dbReference type="Pfam" id="PF00528">
    <property type="entry name" value="BPD_transp_1"/>
    <property type="match status" value="1"/>
</dbReference>
<keyword evidence="5 7" id="KW-1133">Transmembrane helix</keyword>